<dbReference type="PANTHER" id="PTHR17271">
    <property type="entry name" value="PLECKSTRIN HOMOLOGY PH DOMAIN-CONTAINING PROTEIN"/>
    <property type="match status" value="1"/>
</dbReference>
<dbReference type="Proteomes" id="UP000095287">
    <property type="component" value="Unplaced"/>
</dbReference>
<dbReference type="InterPro" id="IPR011993">
    <property type="entry name" value="PH-like_dom_sf"/>
</dbReference>
<feature type="domain" description="PH" evidence="1">
    <location>
        <begin position="18"/>
        <end position="188"/>
    </location>
</feature>
<dbReference type="PROSITE" id="PS50003">
    <property type="entry name" value="PH_DOMAIN"/>
    <property type="match status" value="1"/>
</dbReference>
<dbReference type="AlphaFoldDB" id="A0A1I7Y602"/>
<proteinExistence type="predicted"/>
<dbReference type="InterPro" id="IPR052223">
    <property type="entry name" value="Actin_Cytoskeleton_Reg"/>
</dbReference>
<reference evidence="3" key="1">
    <citation type="submission" date="2016-11" db="UniProtKB">
        <authorList>
            <consortium name="WormBaseParasite"/>
        </authorList>
    </citation>
    <scope>IDENTIFICATION</scope>
</reference>
<dbReference type="PANTHER" id="PTHR17271:SF1">
    <property type="entry name" value="PROTEIN OUTSPREAD"/>
    <property type="match status" value="1"/>
</dbReference>
<evidence type="ECO:0000259" key="1">
    <source>
        <dbReference type="PROSITE" id="PS50003"/>
    </source>
</evidence>
<dbReference type="GO" id="GO:0051015">
    <property type="term" value="F:actin filament binding"/>
    <property type="evidence" value="ECO:0007669"/>
    <property type="project" value="TreeGrafter"/>
</dbReference>
<dbReference type="Gene3D" id="2.30.29.30">
    <property type="entry name" value="Pleckstrin-homology domain (PH domain)/Phosphotyrosine-binding domain (PTB)"/>
    <property type="match status" value="1"/>
</dbReference>
<dbReference type="InterPro" id="IPR001849">
    <property type="entry name" value="PH_domain"/>
</dbReference>
<organism evidence="2 3">
    <name type="scientific">Steinernema glaseri</name>
    <dbReference type="NCBI Taxonomy" id="37863"/>
    <lineage>
        <taxon>Eukaryota</taxon>
        <taxon>Metazoa</taxon>
        <taxon>Ecdysozoa</taxon>
        <taxon>Nematoda</taxon>
        <taxon>Chromadorea</taxon>
        <taxon>Rhabditida</taxon>
        <taxon>Tylenchina</taxon>
        <taxon>Panagrolaimomorpha</taxon>
        <taxon>Strongyloidoidea</taxon>
        <taxon>Steinernematidae</taxon>
        <taxon>Steinernema</taxon>
    </lineage>
</organism>
<dbReference type="SMART" id="SM00233">
    <property type="entry name" value="PH"/>
    <property type="match status" value="1"/>
</dbReference>
<dbReference type="GO" id="GO:0015629">
    <property type="term" value="C:actin cytoskeleton"/>
    <property type="evidence" value="ECO:0007669"/>
    <property type="project" value="TreeGrafter"/>
</dbReference>
<sequence length="257" mass="29399">MSHIIFSVPPKGTEMSRKVKAQGFLYVAPSNIDFSLPSHTSKKWQRRYFKLYDDGELSYGLDSVAMPATKMDMNRCIRVCEADAITGHSHSILVAFCVDDLREVSHPSRMDADELEYEPHPAVCYLKAESTDEIRWWQNNLQTYINQQTVRMEADELEYEPHPAVCYLKAESTDEIRWWQNNLQTYINQQTVYCTPSWLTTRAAGGVALVRRGAPLQKANSTRGVSTWVVGRVLRTRRHITAPYGALRTGTRIGQRP</sequence>
<evidence type="ECO:0000313" key="2">
    <source>
        <dbReference type="Proteomes" id="UP000095287"/>
    </source>
</evidence>
<name>A0A1I7Y602_9BILA</name>
<keyword evidence="2" id="KW-1185">Reference proteome</keyword>
<protein>
    <submittedName>
        <fullName evidence="3">PH domain-containing protein</fullName>
    </submittedName>
</protein>
<dbReference type="WBParaSite" id="L893_g12973.t1">
    <property type="protein sequence ID" value="L893_g12973.t1"/>
    <property type="gene ID" value="L893_g12973"/>
</dbReference>
<evidence type="ECO:0000313" key="3">
    <source>
        <dbReference type="WBParaSite" id="L893_g12973.t1"/>
    </source>
</evidence>
<accession>A0A1I7Y602</accession>
<dbReference type="SUPFAM" id="SSF50729">
    <property type="entry name" value="PH domain-like"/>
    <property type="match status" value="1"/>
</dbReference>